<protein>
    <submittedName>
        <fullName evidence="3">Pyridoxamine 5'-phosphate oxidase family protein</fullName>
        <ecNumber evidence="3">1.-.-.-</ecNumber>
        <ecNumber evidence="3">1.4.3.5</ecNumber>
    </submittedName>
</protein>
<dbReference type="RefSeq" id="WP_337330435.1">
    <property type="nucleotide sequence ID" value="NZ_JBBDGM010000001.1"/>
</dbReference>
<feature type="domain" description="Pyridoxamine 5'-phosphate oxidase N-terminal" evidence="2">
    <location>
        <begin position="10"/>
        <end position="123"/>
    </location>
</feature>
<dbReference type="InterPro" id="IPR011576">
    <property type="entry name" value="Pyridox_Oxase_N"/>
</dbReference>
<organism evidence="3 4">
    <name type="scientific">Microbacterium bandirmense</name>
    <dbReference type="NCBI Taxonomy" id="3122050"/>
    <lineage>
        <taxon>Bacteria</taxon>
        <taxon>Bacillati</taxon>
        <taxon>Actinomycetota</taxon>
        <taxon>Actinomycetes</taxon>
        <taxon>Micrococcales</taxon>
        <taxon>Microbacteriaceae</taxon>
        <taxon>Microbacterium</taxon>
    </lineage>
</organism>
<dbReference type="PANTHER" id="PTHR35176:SF6">
    <property type="entry name" value="HEME OXYGENASE HI_0854-RELATED"/>
    <property type="match status" value="1"/>
</dbReference>
<keyword evidence="4" id="KW-1185">Reference proteome</keyword>
<name>A0ABU8L606_9MICO</name>
<comment type="caution">
    <text evidence="3">The sequence shown here is derived from an EMBL/GenBank/DDBJ whole genome shotgun (WGS) entry which is preliminary data.</text>
</comment>
<dbReference type="SUPFAM" id="SSF50475">
    <property type="entry name" value="FMN-binding split barrel"/>
    <property type="match status" value="1"/>
</dbReference>
<evidence type="ECO:0000313" key="4">
    <source>
        <dbReference type="Proteomes" id="UP001371224"/>
    </source>
</evidence>
<gene>
    <name evidence="3" type="ORF">WDU99_00295</name>
</gene>
<dbReference type="EC" id="1.-.-.-" evidence="3"/>
<evidence type="ECO:0000313" key="3">
    <source>
        <dbReference type="EMBL" id="MEJ1086752.1"/>
    </source>
</evidence>
<dbReference type="Pfam" id="PF01243">
    <property type="entry name" value="PNPOx_N"/>
    <property type="match status" value="1"/>
</dbReference>
<keyword evidence="1 3" id="KW-0560">Oxidoreductase</keyword>
<dbReference type="EMBL" id="JBBDGM010000001">
    <property type="protein sequence ID" value="MEJ1086752.1"/>
    <property type="molecule type" value="Genomic_DNA"/>
</dbReference>
<reference evidence="3 4" key="1">
    <citation type="submission" date="2024-02" db="EMBL/GenBank/DDBJ databases">
        <authorList>
            <person name="Saticioglu I.B."/>
        </authorList>
    </citation>
    <scope>NUCLEOTIDE SEQUENCE [LARGE SCALE GENOMIC DNA]</scope>
    <source>
        <strain evidence="3 4">Mu-80</strain>
    </source>
</reference>
<proteinExistence type="predicted"/>
<dbReference type="EC" id="1.4.3.5" evidence="3"/>
<sequence>MSIEAADRAAVAHFIRVCGSGVVATIGAAGEPQAAYVGIHAHDDGVIVFDAQADSRKVSNITRDPRIAIAVTGDMTVQLEGRARVTHDEERWRLGEAYSQRFPGSRALDEGFVLLAVDVHWARVYDAGAHPPHVSEADWVAQE</sequence>
<dbReference type="GO" id="GO:0004733">
    <property type="term" value="F:pyridoxamine phosphate oxidase activity"/>
    <property type="evidence" value="ECO:0007669"/>
    <property type="project" value="UniProtKB-EC"/>
</dbReference>
<dbReference type="Gene3D" id="2.30.110.10">
    <property type="entry name" value="Electron Transport, Fmn-binding Protein, Chain A"/>
    <property type="match status" value="1"/>
</dbReference>
<dbReference type="Proteomes" id="UP001371224">
    <property type="component" value="Unassembled WGS sequence"/>
</dbReference>
<evidence type="ECO:0000259" key="2">
    <source>
        <dbReference type="Pfam" id="PF01243"/>
    </source>
</evidence>
<dbReference type="PANTHER" id="PTHR35176">
    <property type="entry name" value="HEME OXYGENASE HI_0854-RELATED"/>
    <property type="match status" value="1"/>
</dbReference>
<accession>A0ABU8L606</accession>
<dbReference type="InterPro" id="IPR052019">
    <property type="entry name" value="F420H2_bilvrd_red/Heme_oxyg"/>
</dbReference>
<evidence type="ECO:0000256" key="1">
    <source>
        <dbReference type="ARBA" id="ARBA00023002"/>
    </source>
</evidence>
<dbReference type="InterPro" id="IPR012349">
    <property type="entry name" value="Split_barrel_FMN-bd"/>
</dbReference>